<keyword evidence="1" id="KW-0472">Membrane</keyword>
<evidence type="ECO:0008006" key="4">
    <source>
        <dbReference type="Google" id="ProtNLM"/>
    </source>
</evidence>
<proteinExistence type="predicted"/>
<gene>
    <name evidence="2" type="ORF">mvi_16860</name>
</gene>
<dbReference type="KEGG" id="mind:mvi_16860"/>
<reference evidence="2" key="1">
    <citation type="submission" date="2020-11" db="EMBL/GenBank/DDBJ databases">
        <title>Complete genome sequence of a novel pathogenic Methylobacterium strain isolated from rice in Vietnam.</title>
        <authorList>
            <person name="Lai K."/>
            <person name="Okazaki S."/>
            <person name="Higashi K."/>
            <person name="Mori H."/>
            <person name="Toyoda A."/>
            <person name="Kurokawa K."/>
        </authorList>
    </citation>
    <scope>NUCLEOTIDE SEQUENCE</scope>
    <source>
        <strain evidence="2">VL1</strain>
    </source>
</reference>
<keyword evidence="1" id="KW-1133">Transmembrane helix</keyword>
<evidence type="ECO:0000256" key="1">
    <source>
        <dbReference type="SAM" id="Phobius"/>
    </source>
</evidence>
<evidence type="ECO:0000313" key="2">
    <source>
        <dbReference type="EMBL" id="BCM83225.1"/>
    </source>
</evidence>
<accession>A0A8H9C6A5</accession>
<keyword evidence="1" id="KW-0812">Transmembrane</keyword>
<evidence type="ECO:0000313" key="3">
    <source>
        <dbReference type="Proteomes" id="UP000663508"/>
    </source>
</evidence>
<dbReference type="AlphaFoldDB" id="A0A8H9C6A5"/>
<sequence>MQANNGLARPRLRRHAPTTIFTTMLIALAWLARTLVLALVLLFLLPLAAHALWWWSRDDLAPDWATADWSSARLLPAPAAAPDALVRIYAARVGRWRGIFAHHTWIVVKEAGAPRYTRYDVVGWGLPVRKDAYAADARWFGNPPQVVLALDGEAAARVVPRIHAAVATYPHRAAGSYSAWPGPNSNTFVAHVLRAVPDLAVALPPTALGKDFSERVVAWTPSRTGVQLSARGYLGLALGWVEGIEVNVLGAVAGLDLRRPALKLPGWGRIGMDPAGATETLIAPTPSR</sequence>
<feature type="transmembrane region" description="Helical" evidence="1">
    <location>
        <begin position="20"/>
        <end position="47"/>
    </location>
</feature>
<dbReference type="InterPro" id="IPR022224">
    <property type="entry name" value="DUF3750"/>
</dbReference>
<dbReference type="Pfam" id="PF12570">
    <property type="entry name" value="DUF3750"/>
    <property type="match status" value="1"/>
</dbReference>
<organism evidence="2 3">
    <name type="scientific">Methylobacterium indicum</name>
    <dbReference type="NCBI Taxonomy" id="1775910"/>
    <lineage>
        <taxon>Bacteria</taxon>
        <taxon>Pseudomonadati</taxon>
        <taxon>Pseudomonadota</taxon>
        <taxon>Alphaproteobacteria</taxon>
        <taxon>Hyphomicrobiales</taxon>
        <taxon>Methylobacteriaceae</taxon>
        <taxon>Methylobacterium</taxon>
    </lineage>
</organism>
<dbReference type="EMBL" id="AP024145">
    <property type="protein sequence ID" value="BCM83225.1"/>
    <property type="molecule type" value="Genomic_DNA"/>
</dbReference>
<protein>
    <recommendedName>
        <fullName evidence="4">DUF3750 domain-containing protein</fullName>
    </recommendedName>
</protein>
<name>A0A8H9C6A5_9HYPH</name>
<dbReference type="Proteomes" id="UP000663508">
    <property type="component" value="Chromosome"/>
</dbReference>